<feature type="domain" description="DUF4189" evidence="2">
    <location>
        <begin position="55"/>
        <end position="151"/>
    </location>
</feature>
<protein>
    <submittedName>
        <fullName evidence="3">DUF4189 domain-containing protein</fullName>
    </submittedName>
</protein>
<keyword evidence="1" id="KW-0732">Signal</keyword>
<comment type="caution">
    <text evidence="3">The sequence shown here is derived from an EMBL/GenBank/DDBJ whole genome shotgun (WGS) entry which is preliminary data.</text>
</comment>
<dbReference type="GeneID" id="93879616"/>
<dbReference type="Proteomes" id="UP000247346">
    <property type="component" value="Unassembled WGS sequence"/>
</dbReference>
<dbReference type="EMBL" id="MDEK01000001">
    <property type="protein sequence ID" value="PPU85324.1"/>
    <property type="molecule type" value="Genomic_DNA"/>
</dbReference>
<reference evidence="3 4" key="1">
    <citation type="submission" date="2016-08" db="EMBL/GenBank/DDBJ databases">
        <authorList>
            <person name="Seilhamer J.J."/>
        </authorList>
    </citation>
    <scope>NUCLEOTIDE SEQUENCE [LARGE SCALE GENOMIC DNA]</scope>
    <source>
        <strain evidence="3 4">CFBP4641</strain>
    </source>
</reference>
<dbReference type="OrthoDB" id="6008701at2"/>
<evidence type="ECO:0000313" key="4">
    <source>
        <dbReference type="Proteomes" id="UP000247346"/>
    </source>
</evidence>
<proteinExistence type="predicted"/>
<feature type="chain" id="PRO_5015197043" evidence="1">
    <location>
        <begin position="20"/>
        <end position="159"/>
    </location>
</feature>
<dbReference type="InterPro" id="IPR025240">
    <property type="entry name" value="DUF4189"/>
</dbReference>
<dbReference type="AlphaFoldDB" id="A0A2P5Z9J9"/>
<evidence type="ECO:0000259" key="2">
    <source>
        <dbReference type="Pfam" id="PF13827"/>
    </source>
</evidence>
<sequence>MLKYIISFFLCLLCAGAIAQTACPTGVTAGSAQCLPDSDSSSGAARPTGEWIKTWGAIATASNGDIGSSTGKFSEQEAEENALRLCSNLGNSDCKIMITYKNQCVAVVKAAEGRTGGKVVTGGGEEKAKSEALRQCKKSSGAECSVVGVDCSKPYFKKY</sequence>
<name>A0A2P5Z9J9_9XANT</name>
<organism evidence="3 4">
    <name type="scientific">Xanthomonas sacchari</name>
    <dbReference type="NCBI Taxonomy" id="56458"/>
    <lineage>
        <taxon>Bacteria</taxon>
        <taxon>Pseudomonadati</taxon>
        <taxon>Pseudomonadota</taxon>
        <taxon>Gammaproteobacteria</taxon>
        <taxon>Lysobacterales</taxon>
        <taxon>Lysobacteraceae</taxon>
        <taxon>Xanthomonas</taxon>
    </lineage>
</organism>
<evidence type="ECO:0000256" key="1">
    <source>
        <dbReference type="SAM" id="SignalP"/>
    </source>
</evidence>
<feature type="signal peptide" evidence="1">
    <location>
        <begin position="1"/>
        <end position="19"/>
    </location>
</feature>
<evidence type="ECO:0000313" key="3">
    <source>
        <dbReference type="EMBL" id="PPU85324.1"/>
    </source>
</evidence>
<accession>A0A2P5Z9J9</accession>
<gene>
    <name evidence="3" type="ORF">XsacCFBP4641_01660</name>
</gene>
<dbReference type="RefSeq" id="WP_082042411.1">
    <property type="nucleotide sequence ID" value="NZ_CP132343.1"/>
</dbReference>
<dbReference type="Pfam" id="PF13827">
    <property type="entry name" value="DUF4189"/>
    <property type="match status" value="1"/>
</dbReference>